<feature type="compositionally biased region" description="Low complexity" evidence="1">
    <location>
        <begin position="592"/>
        <end position="628"/>
    </location>
</feature>
<feature type="region of interest" description="Disordered" evidence="1">
    <location>
        <begin position="249"/>
        <end position="305"/>
    </location>
</feature>
<comment type="caution">
    <text evidence="2">The sequence shown here is derived from an EMBL/GenBank/DDBJ whole genome shotgun (WGS) entry which is preliminary data.</text>
</comment>
<feature type="compositionally biased region" description="Pro residues" evidence="1">
    <location>
        <begin position="443"/>
        <end position="468"/>
    </location>
</feature>
<evidence type="ECO:0000256" key="1">
    <source>
        <dbReference type="SAM" id="MobiDB-lite"/>
    </source>
</evidence>
<protein>
    <submittedName>
        <fullName evidence="2">Uncharacterized protein</fullName>
    </submittedName>
</protein>
<dbReference type="OrthoDB" id="3251668at2759"/>
<organism evidence="2 3">
    <name type="scientific">Fonsecaea erecta</name>
    <dbReference type="NCBI Taxonomy" id="1367422"/>
    <lineage>
        <taxon>Eukaryota</taxon>
        <taxon>Fungi</taxon>
        <taxon>Dikarya</taxon>
        <taxon>Ascomycota</taxon>
        <taxon>Pezizomycotina</taxon>
        <taxon>Eurotiomycetes</taxon>
        <taxon>Chaetothyriomycetidae</taxon>
        <taxon>Chaetothyriales</taxon>
        <taxon>Herpotrichiellaceae</taxon>
        <taxon>Fonsecaea</taxon>
    </lineage>
</organism>
<name>A0A178ZM54_9EURO</name>
<keyword evidence="3" id="KW-1185">Reference proteome</keyword>
<feature type="compositionally biased region" description="Low complexity" evidence="1">
    <location>
        <begin position="635"/>
        <end position="649"/>
    </location>
</feature>
<feature type="region of interest" description="Disordered" evidence="1">
    <location>
        <begin position="337"/>
        <end position="382"/>
    </location>
</feature>
<feature type="compositionally biased region" description="Basic and acidic residues" evidence="1">
    <location>
        <begin position="417"/>
        <end position="429"/>
    </location>
</feature>
<accession>A0A178ZM54</accession>
<feature type="compositionally biased region" description="Low complexity" evidence="1">
    <location>
        <begin position="503"/>
        <end position="516"/>
    </location>
</feature>
<gene>
    <name evidence="2" type="ORF">AYL99_05859</name>
</gene>
<dbReference type="STRING" id="1367422.A0A178ZM54"/>
<feature type="region of interest" description="Disordered" evidence="1">
    <location>
        <begin position="417"/>
        <end position="662"/>
    </location>
</feature>
<evidence type="ECO:0000313" key="2">
    <source>
        <dbReference type="EMBL" id="OAP60857.1"/>
    </source>
</evidence>
<feature type="compositionally biased region" description="Basic and acidic residues" evidence="1">
    <location>
        <begin position="651"/>
        <end position="662"/>
    </location>
</feature>
<dbReference type="EMBL" id="LVYI01000004">
    <property type="protein sequence ID" value="OAP60857.1"/>
    <property type="molecule type" value="Genomic_DNA"/>
</dbReference>
<feature type="compositionally biased region" description="Basic and acidic residues" evidence="1">
    <location>
        <begin position="1"/>
        <end position="10"/>
    </location>
</feature>
<dbReference type="GeneID" id="30010027"/>
<dbReference type="RefSeq" id="XP_018694224.1">
    <property type="nucleotide sequence ID" value="XM_018837371.1"/>
</dbReference>
<evidence type="ECO:0000313" key="3">
    <source>
        <dbReference type="Proteomes" id="UP000078343"/>
    </source>
</evidence>
<sequence length="662" mass="72954">MESPETHVPPDEVPTQSPQSQDVREDVVHGVVGKVPGSDGKTRPRRPPGRQVKDPLAKSISIQCQRLEDLEAQLKEHLADSAIDREHTTLEFSFPVTTAFMVAAREPLGKRDLSDPKTPYTYSPFNKTAVTVVDVLHSIQDPQERATMQKGISKTLIEACQNVDGYRYSFHNSWVSREDQASRFSYYCNDSVLNKGRAANEATSKMKTGVKVRKPVYDCRGVISIKFSMTKNSLELYYKHIPLHKTFEERAPRPRNGSKRKRLLEIFHPEKLVTEKKRKSSEPRPPKPKKPATRPHSPADTPQREDSLAPLFNFLGRIETAPLPSVTQTVDVDNAIIPTPGDRSKRKKKMYPGTFILDIPNPQRPKPRSKKTRTSAANPAAAPVPATVMSVVPVSSTELELRAKLEQAEQKIRDLEAEKQRQAREHAEPSRPTALQQHQAPNRPSPSTPVTPYAPPPPHTYFPPPQFHYPPHSLQWNYGPPYLYPYPPPGPPSLPYPNPAPGGAPAATHPHAYHYPSQHLPPLSQRRPGPNPPPAYGFVPNPLDATTDPLPMRIRSYLGPPQPPATPDSRPVPRTEPRTEMQPATPTPLSFTEPGSGSPSRPPSTTVPEPPDETASATATAESAQPASKGEKPQAEASTSTTTAEPPATDLDAKSADGPGEK</sequence>
<feature type="region of interest" description="Disordered" evidence="1">
    <location>
        <begin position="1"/>
        <end position="56"/>
    </location>
</feature>
<feature type="compositionally biased region" description="Low complexity" evidence="1">
    <location>
        <begin position="469"/>
        <end position="481"/>
    </location>
</feature>
<feature type="compositionally biased region" description="Pro residues" evidence="1">
    <location>
        <begin position="482"/>
        <end position="502"/>
    </location>
</feature>
<dbReference type="Proteomes" id="UP000078343">
    <property type="component" value="Unassembled WGS sequence"/>
</dbReference>
<proteinExistence type="predicted"/>
<reference evidence="2 3" key="1">
    <citation type="submission" date="2016-04" db="EMBL/GenBank/DDBJ databases">
        <title>Draft genome of Fonsecaea erecta CBS 125763.</title>
        <authorList>
            <person name="Weiss V.A."/>
            <person name="Vicente V.A."/>
            <person name="Raittz R.T."/>
            <person name="Moreno L.F."/>
            <person name="De Souza E.M."/>
            <person name="Pedrosa F.O."/>
            <person name="Steffens M.B."/>
            <person name="Faoro H."/>
            <person name="Tadra-Sfeir M.Z."/>
            <person name="Najafzadeh M.J."/>
            <person name="Felipe M.S."/>
            <person name="Teixeira M."/>
            <person name="Sun J."/>
            <person name="Xi L."/>
            <person name="Gomes R."/>
            <person name="De Azevedo C.M."/>
            <person name="Salgado C.G."/>
            <person name="Da Silva M.B."/>
            <person name="Nascimento M.F."/>
            <person name="Queiroz-Telles F."/>
            <person name="Attili D.S."/>
            <person name="Gorbushina A."/>
        </authorList>
    </citation>
    <scope>NUCLEOTIDE SEQUENCE [LARGE SCALE GENOMIC DNA]</scope>
    <source>
        <strain evidence="2 3">CBS 125763</strain>
    </source>
</reference>
<dbReference type="AlphaFoldDB" id="A0A178ZM54"/>
<feature type="compositionally biased region" description="Polar residues" evidence="1">
    <location>
        <begin position="433"/>
        <end position="442"/>
    </location>
</feature>
<feature type="compositionally biased region" description="Basic and acidic residues" evidence="1">
    <location>
        <begin position="263"/>
        <end position="285"/>
    </location>
</feature>